<keyword evidence="17" id="KW-1185">Reference proteome</keyword>
<dbReference type="SUPFAM" id="SSF56935">
    <property type="entry name" value="Porins"/>
    <property type="match status" value="1"/>
</dbReference>
<evidence type="ECO:0000256" key="2">
    <source>
        <dbReference type="ARBA" id="ARBA00022448"/>
    </source>
</evidence>
<evidence type="ECO:0000259" key="15">
    <source>
        <dbReference type="Pfam" id="PF07715"/>
    </source>
</evidence>
<accession>A0A2K2FUD3</accession>
<dbReference type="GO" id="GO:0006826">
    <property type="term" value="P:iron ion transport"/>
    <property type="evidence" value="ECO:0007669"/>
    <property type="project" value="UniProtKB-KW"/>
</dbReference>
<evidence type="ECO:0000256" key="1">
    <source>
        <dbReference type="ARBA" id="ARBA00004571"/>
    </source>
</evidence>
<evidence type="ECO:0000256" key="13">
    <source>
        <dbReference type="SAM" id="MobiDB-lite"/>
    </source>
</evidence>
<evidence type="ECO:0000256" key="5">
    <source>
        <dbReference type="ARBA" id="ARBA00022692"/>
    </source>
</evidence>
<evidence type="ECO:0000256" key="3">
    <source>
        <dbReference type="ARBA" id="ARBA00022452"/>
    </source>
</evidence>
<evidence type="ECO:0000256" key="10">
    <source>
        <dbReference type="ARBA" id="ARBA00023237"/>
    </source>
</evidence>
<sequence>MPMATHAQGTSAVATDASRSGAPAFQLAATSVPEPLTGDVAQEQEGPSRTASGPGEIVVTATRREQRIQDVPIAISAISAEAIQERQVTQVSDLIKLSPNSQVNYPYGEGGPPNFVIRGISSTDYSANQSKPIAVYVDEGIRNLQAFEAMPVFDVARVEVLRGPQGTLYGKNATGGAVNIVTIKPGFSPEGYITGSYGNFDRVRLQGAVQTPLIEDILSLRVAGLYVHDKGVFRNLTRGLGDLNQTDVLAIRAALQFEPSDRFEATLRFSHVSSGGRNYAPIAENINFNDPAILFPGNNLANLPGSDRNGLSFFESAIAKTPKRDIRTDGFNLLMRWDASDVLTVNSVTTYDWGKWIDNVDSDGLAIEVEDPIITRGKNLKQFVQELRLATSFDGPFDVQAGALYTYDRADAGFDFSLFTDPNCGPACNLGLTPTGRGLIQTNDFTQKRNSYSAYVRGEFELSPTFSLTGGVRFSRDKVSVSRYNAFLGDTANPQVVQTIVDVADHRTFTNTSFEVGANWKPVEDVLLYASMREGYRTGAVNAQAFNDPSEVTFAPPETARTFEVGFKSTFLDRALTVNGSFFQTDYKNQQVIVPEGALLPLRSISDARVRGFEGEVTARPNDRVTLGVGVGVLDPSYGDNAVVTGLSGIDVSGNQIANAAKLSLNLNGDLVLARLDDATIDFNADGVYTSRVFYDIGEALSQEGYWLANARLAYNAERFSIGAGVKNIFNEKYISYGLQLRGFGFDFLQRGLPRMYSADATFRF</sequence>
<keyword evidence="9 11" id="KW-0472">Membrane</keyword>
<feature type="domain" description="TonB-dependent receptor plug" evidence="15">
    <location>
        <begin position="68"/>
        <end position="177"/>
    </location>
</feature>
<evidence type="ECO:0000256" key="4">
    <source>
        <dbReference type="ARBA" id="ARBA00022496"/>
    </source>
</evidence>
<gene>
    <name evidence="16" type="ORF">A8V01_26300</name>
</gene>
<dbReference type="InterPro" id="IPR039426">
    <property type="entry name" value="TonB-dep_rcpt-like"/>
</dbReference>
<evidence type="ECO:0008006" key="18">
    <source>
        <dbReference type="Google" id="ProtNLM"/>
    </source>
</evidence>
<keyword evidence="8 12" id="KW-0798">TonB box</keyword>
<proteinExistence type="inferred from homology"/>
<evidence type="ECO:0000256" key="7">
    <source>
        <dbReference type="ARBA" id="ARBA00023065"/>
    </source>
</evidence>
<dbReference type="PANTHER" id="PTHR32552">
    <property type="entry name" value="FERRICHROME IRON RECEPTOR-RELATED"/>
    <property type="match status" value="1"/>
</dbReference>
<dbReference type="Gene3D" id="2.40.170.20">
    <property type="entry name" value="TonB-dependent receptor, beta-barrel domain"/>
    <property type="match status" value="1"/>
</dbReference>
<evidence type="ECO:0000256" key="8">
    <source>
        <dbReference type="ARBA" id="ARBA00023077"/>
    </source>
</evidence>
<dbReference type="AlphaFoldDB" id="A0A2K2FUD3"/>
<dbReference type="CDD" id="cd01347">
    <property type="entry name" value="ligand_gated_channel"/>
    <property type="match status" value="1"/>
</dbReference>
<evidence type="ECO:0000256" key="9">
    <source>
        <dbReference type="ARBA" id="ARBA00023136"/>
    </source>
</evidence>
<dbReference type="PROSITE" id="PS52016">
    <property type="entry name" value="TONB_DEPENDENT_REC_3"/>
    <property type="match status" value="1"/>
</dbReference>
<keyword evidence="6" id="KW-0408">Iron</keyword>
<evidence type="ECO:0000256" key="11">
    <source>
        <dbReference type="PROSITE-ProRule" id="PRU01360"/>
    </source>
</evidence>
<evidence type="ECO:0000259" key="14">
    <source>
        <dbReference type="Pfam" id="PF00593"/>
    </source>
</evidence>
<dbReference type="EMBL" id="LYMM01000074">
    <property type="protein sequence ID" value="PNU02370.1"/>
    <property type="molecule type" value="Genomic_DNA"/>
</dbReference>
<name>A0A2K2FUD3_9SPHN</name>
<feature type="region of interest" description="Disordered" evidence="13">
    <location>
        <begin position="31"/>
        <end position="54"/>
    </location>
</feature>
<dbReference type="GO" id="GO:0009279">
    <property type="term" value="C:cell outer membrane"/>
    <property type="evidence" value="ECO:0007669"/>
    <property type="project" value="UniProtKB-SubCell"/>
</dbReference>
<keyword evidence="3 11" id="KW-1134">Transmembrane beta strand</keyword>
<protein>
    <recommendedName>
        <fullName evidence="18">TonB-dependent receptor</fullName>
    </recommendedName>
</protein>
<reference evidence="16 17" key="1">
    <citation type="submission" date="2016-05" db="EMBL/GenBank/DDBJ databases">
        <title>Complete genome sequence of Novosphingobium guangzhouense SA925(T).</title>
        <authorList>
            <person name="Sha S."/>
        </authorList>
    </citation>
    <scope>NUCLEOTIDE SEQUENCE [LARGE SCALE GENOMIC DNA]</scope>
    <source>
        <strain evidence="16 17">SA925</strain>
    </source>
</reference>
<keyword evidence="10 11" id="KW-0998">Cell outer membrane</keyword>
<organism evidence="16 17">
    <name type="scientific">Novosphingobium guangzhouense</name>
    <dbReference type="NCBI Taxonomy" id="1850347"/>
    <lineage>
        <taxon>Bacteria</taxon>
        <taxon>Pseudomonadati</taxon>
        <taxon>Pseudomonadota</taxon>
        <taxon>Alphaproteobacteria</taxon>
        <taxon>Sphingomonadales</taxon>
        <taxon>Sphingomonadaceae</taxon>
        <taxon>Novosphingobium</taxon>
    </lineage>
</organism>
<dbReference type="InterPro" id="IPR000531">
    <property type="entry name" value="Beta-barrel_TonB"/>
</dbReference>
<dbReference type="PANTHER" id="PTHR32552:SF81">
    <property type="entry name" value="TONB-DEPENDENT OUTER MEMBRANE RECEPTOR"/>
    <property type="match status" value="1"/>
</dbReference>
<comment type="subcellular location">
    <subcellularLocation>
        <location evidence="1 11">Cell outer membrane</location>
        <topology evidence="1 11">Multi-pass membrane protein</topology>
    </subcellularLocation>
</comment>
<comment type="caution">
    <text evidence="16">The sequence shown here is derived from an EMBL/GenBank/DDBJ whole genome shotgun (WGS) entry which is preliminary data.</text>
</comment>
<dbReference type="Pfam" id="PF00593">
    <property type="entry name" value="TonB_dep_Rec_b-barrel"/>
    <property type="match status" value="1"/>
</dbReference>
<dbReference type="InterPro" id="IPR012910">
    <property type="entry name" value="Plug_dom"/>
</dbReference>
<evidence type="ECO:0000256" key="12">
    <source>
        <dbReference type="RuleBase" id="RU003357"/>
    </source>
</evidence>
<dbReference type="InterPro" id="IPR036942">
    <property type="entry name" value="Beta-barrel_TonB_sf"/>
</dbReference>
<keyword evidence="4" id="KW-0410">Iron transport</keyword>
<evidence type="ECO:0000256" key="6">
    <source>
        <dbReference type="ARBA" id="ARBA00023004"/>
    </source>
</evidence>
<keyword evidence="5 11" id="KW-0812">Transmembrane</keyword>
<dbReference type="Proteomes" id="UP000236327">
    <property type="component" value="Unassembled WGS sequence"/>
</dbReference>
<dbReference type="Pfam" id="PF07715">
    <property type="entry name" value="Plug"/>
    <property type="match status" value="1"/>
</dbReference>
<keyword evidence="2 11" id="KW-0813">Transport</keyword>
<keyword evidence="7" id="KW-0406">Ion transport</keyword>
<feature type="domain" description="TonB-dependent receptor-like beta-barrel" evidence="14">
    <location>
        <begin position="271"/>
        <end position="729"/>
    </location>
</feature>
<evidence type="ECO:0000313" key="17">
    <source>
        <dbReference type="Proteomes" id="UP000236327"/>
    </source>
</evidence>
<feature type="region of interest" description="Disordered" evidence="13">
    <location>
        <begin position="1"/>
        <end position="20"/>
    </location>
</feature>
<comment type="similarity">
    <text evidence="11 12">Belongs to the TonB-dependent receptor family.</text>
</comment>
<evidence type="ECO:0000313" key="16">
    <source>
        <dbReference type="EMBL" id="PNU02370.1"/>
    </source>
</evidence>